<dbReference type="EMBL" id="JACBAF010002261">
    <property type="protein sequence ID" value="KAF7160448.1"/>
    <property type="molecule type" value="Genomic_DNA"/>
</dbReference>
<comment type="caution">
    <text evidence="3">The sequence shown here is derived from an EMBL/GenBank/DDBJ whole genome shotgun (WGS) entry which is preliminary data.</text>
</comment>
<feature type="region of interest" description="Disordered" evidence="1">
    <location>
        <begin position="85"/>
        <end position="113"/>
    </location>
</feature>
<evidence type="ECO:0000313" key="2">
    <source>
        <dbReference type="EMBL" id="KAF7118935.1"/>
    </source>
</evidence>
<evidence type="ECO:0000313" key="4">
    <source>
        <dbReference type="Proteomes" id="UP000630445"/>
    </source>
</evidence>
<evidence type="ECO:0000313" key="3">
    <source>
        <dbReference type="EMBL" id="KAF7160448.1"/>
    </source>
</evidence>
<evidence type="ECO:0008006" key="6">
    <source>
        <dbReference type="Google" id="ProtNLM"/>
    </source>
</evidence>
<dbReference type="EMBL" id="JACBAD010002055">
    <property type="protein sequence ID" value="KAF7118935.1"/>
    <property type="molecule type" value="Genomic_DNA"/>
</dbReference>
<accession>A0A8H6PTB0</accession>
<feature type="compositionally biased region" description="Polar residues" evidence="1">
    <location>
        <begin position="90"/>
        <end position="104"/>
    </location>
</feature>
<keyword evidence="4" id="KW-1185">Reference proteome</keyword>
<dbReference type="AlphaFoldDB" id="A0A8H6PTB0"/>
<sequence>MSTETDTSESWETLRAEATERIDRYELHNRPDEAVLKASLHAFLAWLPEKGRGAIARDIKNATSDDTLYDVFLNLLTCLAAPMKARSRPPSATDSPYGKRQQQVEAVASTLDEPSTRTEDFRKKCLKRDGYRCVVTKQMDIKHWNEIDCPAGIPKGRVEAASIIPFAYASWDKASEKENVYQLRVFERRFSDFELANLPPSREVVFQKAQDAQDIELPSAAFLDCHWRLSEILNASGMAEVIEKHLRD</sequence>
<dbReference type="Proteomes" id="UP000630445">
    <property type="component" value="Unassembled WGS sequence"/>
</dbReference>
<organism evidence="3 5">
    <name type="scientific">Aspergillus hiratsukae</name>
    <dbReference type="NCBI Taxonomy" id="1194566"/>
    <lineage>
        <taxon>Eukaryota</taxon>
        <taxon>Fungi</taxon>
        <taxon>Dikarya</taxon>
        <taxon>Ascomycota</taxon>
        <taxon>Pezizomycotina</taxon>
        <taxon>Eurotiomycetes</taxon>
        <taxon>Eurotiomycetidae</taxon>
        <taxon>Eurotiales</taxon>
        <taxon>Aspergillaceae</taxon>
        <taxon>Aspergillus</taxon>
        <taxon>Aspergillus subgen. Fumigati</taxon>
    </lineage>
</organism>
<dbReference type="OrthoDB" id="2104739at2759"/>
<evidence type="ECO:0000256" key="1">
    <source>
        <dbReference type="SAM" id="MobiDB-lite"/>
    </source>
</evidence>
<name>A0A8H6PTB0_9EURO</name>
<gene>
    <name evidence="2" type="ORF">CNMCM5793_008573</name>
    <name evidence="3" type="ORF">CNMCM6106_007928</name>
</gene>
<protein>
    <recommendedName>
        <fullName evidence="6">HNH nuclease domain-containing protein</fullName>
    </recommendedName>
</protein>
<reference evidence="3" key="1">
    <citation type="submission" date="2020-06" db="EMBL/GenBank/DDBJ databases">
        <title>Draft genome sequences of strains closely related to Aspergillus parafelis and Aspergillus hiratsukae.</title>
        <authorList>
            <person name="Dos Santos R.A.C."/>
            <person name="Rivero-Menendez O."/>
            <person name="Steenwyk J.L."/>
            <person name="Mead M.E."/>
            <person name="Goldman G.H."/>
            <person name="Alastruey-Izquierdo A."/>
            <person name="Rokas A."/>
        </authorList>
    </citation>
    <scope>NUCLEOTIDE SEQUENCE</scope>
    <source>
        <strain evidence="2">CNM-CM5793</strain>
        <strain evidence="3">CNM-CM6106</strain>
    </source>
</reference>
<proteinExistence type="predicted"/>
<dbReference type="Proteomes" id="UP000662466">
    <property type="component" value="Unassembled WGS sequence"/>
</dbReference>
<evidence type="ECO:0000313" key="5">
    <source>
        <dbReference type="Proteomes" id="UP000662466"/>
    </source>
</evidence>